<gene>
    <name evidence="1" type="ORF">DL89DRAFT_267408</name>
</gene>
<proteinExistence type="predicted"/>
<dbReference type="GeneID" id="63804134"/>
<dbReference type="EMBL" id="MCFD01000006">
    <property type="protein sequence ID" value="ORX70186.1"/>
    <property type="molecule type" value="Genomic_DNA"/>
</dbReference>
<name>A0A1Y1WAC8_9FUNG</name>
<organism evidence="1 2">
    <name type="scientific">Linderina pennispora</name>
    <dbReference type="NCBI Taxonomy" id="61395"/>
    <lineage>
        <taxon>Eukaryota</taxon>
        <taxon>Fungi</taxon>
        <taxon>Fungi incertae sedis</taxon>
        <taxon>Zoopagomycota</taxon>
        <taxon>Kickxellomycotina</taxon>
        <taxon>Kickxellomycetes</taxon>
        <taxon>Kickxellales</taxon>
        <taxon>Kickxellaceae</taxon>
        <taxon>Linderina</taxon>
    </lineage>
</organism>
<accession>A0A1Y1WAC8</accession>
<evidence type="ECO:0000313" key="2">
    <source>
        <dbReference type="Proteomes" id="UP000193922"/>
    </source>
</evidence>
<reference evidence="1 2" key="1">
    <citation type="submission" date="2016-07" db="EMBL/GenBank/DDBJ databases">
        <title>Pervasive Adenine N6-methylation of Active Genes in Fungi.</title>
        <authorList>
            <consortium name="DOE Joint Genome Institute"/>
            <person name="Mondo S.J."/>
            <person name="Dannebaum R.O."/>
            <person name="Kuo R.C."/>
            <person name="Labutti K."/>
            <person name="Haridas S."/>
            <person name="Kuo A."/>
            <person name="Salamov A."/>
            <person name="Ahrendt S.R."/>
            <person name="Lipzen A."/>
            <person name="Sullivan W."/>
            <person name="Andreopoulos W.B."/>
            <person name="Clum A."/>
            <person name="Lindquist E."/>
            <person name="Daum C."/>
            <person name="Ramamoorthy G.K."/>
            <person name="Gryganskyi A."/>
            <person name="Culley D."/>
            <person name="Magnuson J.K."/>
            <person name="James T.Y."/>
            <person name="O'Malley M.A."/>
            <person name="Stajich J.E."/>
            <person name="Spatafora J.W."/>
            <person name="Visel A."/>
            <person name="Grigoriev I.V."/>
        </authorList>
    </citation>
    <scope>NUCLEOTIDE SEQUENCE [LARGE SCALE GENOMIC DNA]</scope>
    <source>
        <strain evidence="1 2">ATCC 12442</strain>
    </source>
</reference>
<evidence type="ECO:0000313" key="1">
    <source>
        <dbReference type="EMBL" id="ORX70186.1"/>
    </source>
</evidence>
<dbReference type="RefSeq" id="XP_040743824.1">
    <property type="nucleotide sequence ID" value="XM_040887486.1"/>
</dbReference>
<dbReference type="Proteomes" id="UP000193922">
    <property type="component" value="Unassembled WGS sequence"/>
</dbReference>
<dbReference type="AlphaFoldDB" id="A0A1Y1WAC8"/>
<sequence>MSQTHDNTEPAMTNIYPNNQDCGQRCRLGITILFRFSCGILAPTYPLNLWPRAVDFMKETVS</sequence>
<comment type="caution">
    <text evidence="1">The sequence shown here is derived from an EMBL/GenBank/DDBJ whole genome shotgun (WGS) entry which is preliminary data.</text>
</comment>
<keyword evidence="2" id="KW-1185">Reference proteome</keyword>
<protein>
    <submittedName>
        <fullName evidence="1">Uncharacterized protein</fullName>
    </submittedName>
</protein>